<dbReference type="GO" id="GO:0003871">
    <property type="term" value="F:5-methyltetrahydropteroyltriglutamate-homocysteine S-methyltransferase activity"/>
    <property type="evidence" value="ECO:0007669"/>
    <property type="project" value="InterPro"/>
</dbReference>
<evidence type="ECO:0000313" key="2">
    <source>
        <dbReference type="EMBL" id="GLV14824.1"/>
    </source>
</evidence>
<organism evidence="3 4">
    <name type="scientific">Alicyclobacillus hesperidum</name>
    <dbReference type="NCBI Taxonomy" id="89784"/>
    <lineage>
        <taxon>Bacteria</taxon>
        <taxon>Bacillati</taxon>
        <taxon>Bacillota</taxon>
        <taxon>Bacilli</taxon>
        <taxon>Bacillales</taxon>
        <taxon>Alicyclobacillaceae</taxon>
        <taxon>Alicyclobacillus</taxon>
    </lineage>
</organism>
<dbReference type="InterPro" id="IPR002629">
    <property type="entry name" value="Met_Synth_C/arc"/>
</dbReference>
<dbReference type="Gene3D" id="3.20.20.210">
    <property type="match status" value="1"/>
</dbReference>
<sequence length="372" mass="42343">MQETNLQGRVRPPFRADQVGSLLRPERVKEARQKRLQGQLDEVALRAIEDEEITRLVAKQKEIGLTAVTDGELRRSWWHFDFLEHLDGVQGYEPQVGGIQFHTVTTRPRAIRVVGKLGFSQHPMLDHFRFLQSVAGDHPAKMTIPSPSMLHFRGEIDPQAYPDEDQFFADLGLAYKQAIQAFYDAGCRYLQLDDTAWAYLCSDEQRAQIVAKGWDPQRLEDKYAQTINAAVQGRPSDLAITMHICRGNFRSTWISSGGYEPVAETLFQRLDIDGFFLEYDSDRAGGFEPLRFVERKSLQIVLGLITSKTGQLESKDEVKRRIEEASKFVPLEQLCLSPQCGFASTEEGNLLTEDEQWAKLAHVVEISREVWG</sequence>
<keyword evidence="3" id="KW-0489">Methyltransferase</keyword>
<dbReference type="InterPro" id="IPR038071">
    <property type="entry name" value="UROD/MetE-like_sf"/>
</dbReference>
<accession>A0A1H2W3A0</accession>
<evidence type="ECO:0000313" key="3">
    <source>
        <dbReference type="EMBL" id="SDW74995.1"/>
    </source>
</evidence>
<protein>
    <submittedName>
        <fullName evidence="3">5-methyltetrahydropteroyltriglutamate--homocysteine methyltransferase</fullName>
    </submittedName>
</protein>
<dbReference type="Proteomes" id="UP000182589">
    <property type="component" value="Unassembled WGS sequence"/>
</dbReference>
<dbReference type="AlphaFoldDB" id="A0A1H2W3A0"/>
<dbReference type="CDD" id="cd03311">
    <property type="entry name" value="CIMS_C_terminal_like"/>
    <property type="match status" value="1"/>
</dbReference>
<name>A0A1H2W3A0_9BACL</name>
<keyword evidence="3" id="KW-0808">Transferase</keyword>
<keyword evidence="4" id="KW-1185">Reference proteome</keyword>
<evidence type="ECO:0000259" key="1">
    <source>
        <dbReference type="Pfam" id="PF01717"/>
    </source>
</evidence>
<reference evidence="2" key="3">
    <citation type="submission" date="2023-02" db="EMBL/GenBank/DDBJ databases">
        <title>Proposal of a novel subspecies: Alicyclobacillus hesperidum subspecies aegle.</title>
        <authorList>
            <person name="Goto K."/>
            <person name="Fujii T."/>
            <person name="Yasui K."/>
            <person name="Mochida K."/>
            <person name="Kato-Tanaka Y."/>
            <person name="Morohoshi S."/>
            <person name="An S.Y."/>
            <person name="Kasai H."/>
            <person name="Yokota A."/>
        </authorList>
    </citation>
    <scope>NUCLEOTIDE SEQUENCE</scope>
    <source>
        <strain evidence="2">DSM 12766</strain>
    </source>
</reference>
<dbReference type="GO" id="GO:0008270">
    <property type="term" value="F:zinc ion binding"/>
    <property type="evidence" value="ECO:0007669"/>
    <property type="project" value="InterPro"/>
</dbReference>
<reference evidence="3" key="1">
    <citation type="submission" date="2016-10" db="EMBL/GenBank/DDBJ databases">
        <authorList>
            <person name="de Groot N.N."/>
        </authorList>
    </citation>
    <scope>NUCLEOTIDE SEQUENCE [LARGE SCALE GENOMIC DNA]</scope>
    <source>
        <strain evidence="3">DSM 12489</strain>
    </source>
</reference>
<dbReference type="GO" id="GO:0009086">
    <property type="term" value="P:methionine biosynthetic process"/>
    <property type="evidence" value="ECO:0007669"/>
    <property type="project" value="InterPro"/>
</dbReference>
<evidence type="ECO:0000313" key="4">
    <source>
        <dbReference type="Proteomes" id="UP000182589"/>
    </source>
</evidence>
<dbReference type="EMBL" id="BSRA01000017">
    <property type="protein sequence ID" value="GLV14824.1"/>
    <property type="molecule type" value="Genomic_DNA"/>
</dbReference>
<gene>
    <name evidence="2" type="primary">yxjH</name>
    <name evidence="2" type="ORF">Heshes_25080</name>
    <name evidence="3" type="ORF">SAMN04489725_11349</name>
</gene>
<dbReference type="STRING" id="89784.SAMN04489725_11349"/>
<dbReference type="EMBL" id="FNOJ01000013">
    <property type="protein sequence ID" value="SDW74995.1"/>
    <property type="molecule type" value="Genomic_DNA"/>
</dbReference>
<dbReference type="Pfam" id="PF01717">
    <property type="entry name" value="Meth_synt_2"/>
    <property type="match status" value="1"/>
</dbReference>
<dbReference type="GO" id="GO:0032259">
    <property type="term" value="P:methylation"/>
    <property type="evidence" value="ECO:0007669"/>
    <property type="project" value="UniProtKB-KW"/>
</dbReference>
<dbReference type="PANTHER" id="PTHR43844">
    <property type="entry name" value="METHIONINE SYNTHASE"/>
    <property type="match status" value="1"/>
</dbReference>
<dbReference type="PANTHER" id="PTHR43844:SF1">
    <property type="entry name" value="METHIONINE SYNTHASE"/>
    <property type="match status" value="1"/>
</dbReference>
<reference evidence="4" key="2">
    <citation type="submission" date="2016-10" db="EMBL/GenBank/DDBJ databases">
        <authorList>
            <person name="Varghese N."/>
        </authorList>
    </citation>
    <scope>NUCLEOTIDE SEQUENCE [LARGE SCALE GENOMIC DNA]</scope>
    <source>
        <strain evidence="4">DSM 12489</strain>
    </source>
</reference>
<dbReference type="NCBIfam" id="NF005085">
    <property type="entry name" value="PRK06520.1"/>
    <property type="match status" value="1"/>
</dbReference>
<feature type="domain" description="Cobalamin-independent methionine synthase MetE C-terminal/archaeal" evidence="1">
    <location>
        <begin position="19"/>
        <end position="347"/>
    </location>
</feature>
<dbReference type="SUPFAM" id="SSF51726">
    <property type="entry name" value="UROD/MetE-like"/>
    <property type="match status" value="1"/>
</dbReference>
<proteinExistence type="predicted"/>
<dbReference type="Proteomes" id="UP001157137">
    <property type="component" value="Unassembled WGS sequence"/>
</dbReference>